<evidence type="ECO:0000313" key="5">
    <source>
        <dbReference type="EMBL" id="OYR10275.1"/>
    </source>
</evidence>
<dbReference type="EMBL" id="NNRL01000163">
    <property type="protein sequence ID" value="OYR10275.1"/>
    <property type="molecule type" value="Genomic_DNA"/>
</dbReference>
<evidence type="ECO:0000259" key="4">
    <source>
        <dbReference type="Pfam" id="PF00535"/>
    </source>
</evidence>
<feature type="domain" description="Glycosyltransferase 2-like" evidence="4">
    <location>
        <begin position="13"/>
        <end position="182"/>
    </location>
</feature>
<comment type="similarity">
    <text evidence="1">Belongs to the glycosyltransferase 2 family.</text>
</comment>
<dbReference type="GO" id="GO:0016757">
    <property type="term" value="F:glycosyltransferase activity"/>
    <property type="evidence" value="ECO:0007669"/>
    <property type="project" value="UniProtKB-KW"/>
</dbReference>
<dbReference type="InterPro" id="IPR029044">
    <property type="entry name" value="Nucleotide-diphossugar_trans"/>
</dbReference>
<comment type="caution">
    <text evidence="5">The sequence shown here is derived from an EMBL/GenBank/DDBJ whole genome shotgun (WGS) entry which is preliminary data.</text>
</comment>
<dbReference type="Gene3D" id="3.90.550.10">
    <property type="entry name" value="Spore Coat Polysaccharide Biosynthesis Protein SpsA, Chain A"/>
    <property type="match status" value="1"/>
</dbReference>
<keyword evidence="2" id="KW-0328">Glycosyltransferase</keyword>
<evidence type="ECO:0000256" key="2">
    <source>
        <dbReference type="ARBA" id="ARBA00022676"/>
    </source>
</evidence>
<accession>A0A256F5Z2</accession>
<dbReference type="Pfam" id="PF00535">
    <property type="entry name" value="Glycos_transf_2"/>
    <property type="match status" value="1"/>
</dbReference>
<sequence>MVAEKKYNQNVAIVIVTYNRHLLLDGLLKSIASLERKPKFVIVVDNNSGDQTKNILGEFSSKELGFELIIKSLDTNIGGAGGFSVGVQEAMQTTADWFWLMDDDVIVLPDGLEKMMRWSDQFKCFHAGRQDPNGAHYFCEQWVSDSLAVQLPFLKDPYQGKGYFLSNYGCFEGMMIHRSIVNKIGIPDPRFFIVWDDAIYGWLASKHTGVAFIADECLQKVRRQRQVSLGLRHLNDSSNISRYYAIRNRKLIKEYYKKHDNYIPVIFELGSLLVFGKEFVRMLIVEKSIKGLPSLMRGLLGRNI</sequence>
<reference evidence="5 6" key="1">
    <citation type="submission" date="2017-07" db="EMBL/GenBank/DDBJ databases">
        <title>Phylogenetic study on the rhizospheric bacterium Ochrobactrum sp. A44.</title>
        <authorList>
            <person name="Krzyzanowska D.M."/>
            <person name="Ossowicki A."/>
            <person name="Rajewska M."/>
            <person name="Maciag T."/>
            <person name="Kaczynski Z."/>
            <person name="Czerwicka M."/>
            <person name="Jafra S."/>
        </authorList>
    </citation>
    <scope>NUCLEOTIDE SEQUENCE [LARGE SCALE GENOMIC DNA]</scope>
    <source>
        <strain evidence="5 6">OgA9a</strain>
    </source>
</reference>
<dbReference type="RefSeq" id="WP_235818442.1">
    <property type="nucleotide sequence ID" value="NZ_JBHEER010000018.1"/>
</dbReference>
<dbReference type="Proteomes" id="UP000216478">
    <property type="component" value="Unassembled WGS sequence"/>
</dbReference>
<name>A0A256F5Z2_9HYPH</name>
<dbReference type="PANTHER" id="PTHR43179:SF12">
    <property type="entry name" value="GALACTOFURANOSYLTRANSFERASE GLFT2"/>
    <property type="match status" value="1"/>
</dbReference>
<evidence type="ECO:0000256" key="1">
    <source>
        <dbReference type="ARBA" id="ARBA00006739"/>
    </source>
</evidence>
<dbReference type="SUPFAM" id="SSF53448">
    <property type="entry name" value="Nucleotide-diphospho-sugar transferases"/>
    <property type="match status" value="1"/>
</dbReference>
<dbReference type="InterPro" id="IPR001173">
    <property type="entry name" value="Glyco_trans_2-like"/>
</dbReference>
<keyword evidence="6" id="KW-1185">Reference proteome</keyword>
<evidence type="ECO:0000313" key="6">
    <source>
        <dbReference type="Proteomes" id="UP000216478"/>
    </source>
</evidence>
<evidence type="ECO:0000256" key="3">
    <source>
        <dbReference type="ARBA" id="ARBA00022679"/>
    </source>
</evidence>
<gene>
    <name evidence="5" type="ORF">CEV33_1735</name>
</gene>
<organism evidence="5 6">
    <name type="scientific">Brucella grignonensis</name>
    <dbReference type="NCBI Taxonomy" id="94627"/>
    <lineage>
        <taxon>Bacteria</taxon>
        <taxon>Pseudomonadati</taxon>
        <taxon>Pseudomonadota</taxon>
        <taxon>Alphaproteobacteria</taxon>
        <taxon>Hyphomicrobiales</taxon>
        <taxon>Brucellaceae</taxon>
        <taxon>Brucella/Ochrobactrum group</taxon>
        <taxon>Brucella</taxon>
    </lineage>
</organism>
<dbReference type="PANTHER" id="PTHR43179">
    <property type="entry name" value="RHAMNOSYLTRANSFERASE WBBL"/>
    <property type="match status" value="1"/>
</dbReference>
<dbReference type="AlphaFoldDB" id="A0A256F5Z2"/>
<keyword evidence="3 5" id="KW-0808">Transferase</keyword>
<protein>
    <submittedName>
        <fullName evidence="5">Glycosyl transferase 2 family protein</fullName>
    </submittedName>
</protein>
<proteinExistence type="inferred from homology"/>